<feature type="domain" description="Glycosyl transferase family 1" evidence="9">
    <location>
        <begin position="249"/>
        <end position="420"/>
    </location>
</feature>
<evidence type="ECO:0000313" key="11">
    <source>
        <dbReference type="EMBL" id="NDL58132.1"/>
    </source>
</evidence>
<evidence type="ECO:0000256" key="3">
    <source>
        <dbReference type="ARBA" id="ARBA00022679"/>
    </source>
</evidence>
<keyword evidence="2 7" id="KW-0328">Glycosyltransferase</keyword>
<evidence type="ECO:0000256" key="1">
    <source>
        <dbReference type="ARBA" id="ARBA00008449"/>
    </source>
</evidence>
<comment type="similarity">
    <text evidence="1 7">Belongs to the glycosyltransferase group 1 family. MshA subfamily.</text>
</comment>
<comment type="caution">
    <text evidence="11">The sequence shown here is derived from an EMBL/GenBank/DDBJ whole genome shotgun (WGS) entry which is preliminary data.</text>
</comment>
<reference evidence="11 12" key="1">
    <citation type="submission" date="2019-11" db="EMBL/GenBank/DDBJ databases">
        <authorList>
            <person name="Li X.-J."/>
            <person name="Feng X.-M."/>
        </authorList>
    </citation>
    <scope>NUCLEOTIDE SEQUENCE [LARGE SCALE GENOMIC DNA]</scope>
    <source>
        <strain evidence="11 12">XMNu-373</strain>
    </source>
</reference>
<feature type="binding site" evidence="7">
    <location>
        <position position="268"/>
    </location>
    <ligand>
        <name>UDP-N-acetyl-alpha-D-glucosamine</name>
        <dbReference type="ChEBI" id="CHEBI:57705"/>
    </ligand>
</feature>
<keyword evidence="5 7" id="KW-0460">Magnesium</keyword>
<dbReference type="Proteomes" id="UP000460435">
    <property type="component" value="Unassembled WGS sequence"/>
</dbReference>
<feature type="binding site" evidence="7">
    <location>
        <begin position="59"/>
        <end position="64"/>
    </location>
    <ligand>
        <name>1D-myo-inositol 3-phosphate</name>
        <dbReference type="ChEBI" id="CHEBI:58401"/>
    </ligand>
</feature>
<dbReference type="PANTHER" id="PTHR12526">
    <property type="entry name" value="GLYCOSYLTRANSFERASE"/>
    <property type="match status" value="1"/>
</dbReference>
<dbReference type="GO" id="GO:0102710">
    <property type="term" value="F:D-inositol-3-phosphate glycosyltransferase activity"/>
    <property type="evidence" value="ECO:0007669"/>
    <property type="project" value="UniProtKB-EC"/>
</dbReference>
<gene>
    <name evidence="7 11" type="primary">mshA</name>
    <name evidence="11" type="ORF">F7O44_13720</name>
</gene>
<organism evidence="11 12">
    <name type="scientific">Phytoactinopolyspora mesophila</name>
    <dbReference type="NCBI Taxonomy" id="2650750"/>
    <lineage>
        <taxon>Bacteria</taxon>
        <taxon>Bacillati</taxon>
        <taxon>Actinomycetota</taxon>
        <taxon>Actinomycetes</taxon>
        <taxon>Jiangellales</taxon>
        <taxon>Jiangellaceae</taxon>
        <taxon>Phytoactinopolyspora</taxon>
    </lineage>
</organism>
<feature type="binding site" evidence="7">
    <location>
        <position position="370"/>
    </location>
    <ligand>
        <name>Mg(2+)</name>
        <dbReference type="ChEBI" id="CHEBI:18420"/>
    </ligand>
</feature>
<feature type="binding site" evidence="7">
    <location>
        <position position="174"/>
    </location>
    <ligand>
        <name>1D-myo-inositol 3-phosphate</name>
        <dbReference type="ChEBI" id="CHEBI:58401"/>
    </ligand>
</feature>
<protein>
    <recommendedName>
        <fullName evidence="7">D-inositol-3-phosphate glycosyltransferase</fullName>
        <ecNumber evidence="7">2.4.1.250</ecNumber>
    </recommendedName>
    <alternativeName>
        <fullName evidence="7">N-acetylglucosamine-inositol-phosphate N-acetylglucosaminyltransferase</fullName>
        <shortName evidence="7">GlcNAc-Ins-P N-acetylglucosaminyltransferase</shortName>
    </alternativeName>
</protein>
<feature type="binding site" evidence="7">
    <location>
        <position position="48"/>
    </location>
    <ligand>
        <name>1D-myo-inositol 3-phosphate</name>
        <dbReference type="ChEBI" id="CHEBI:58401"/>
    </ligand>
</feature>
<evidence type="ECO:0000256" key="2">
    <source>
        <dbReference type="ARBA" id="ARBA00022676"/>
    </source>
</evidence>
<dbReference type="SUPFAM" id="SSF53756">
    <property type="entry name" value="UDP-Glycosyltransferase/glycogen phosphorylase"/>
    <property type="match status" value="1"/>
</dbReference>
<dbReference type="GO" id="GO:0008375">
    <property type="term" value="F:acetylglucosaminyltransferase activity"/>
    <property type="evidence" value="ECO:0007669"/>
    <property type="project" value="UniProtKB-UniRule"/>
</dbReference>
<comment type="function">
    <text evidence="7">Catalyzes the transfer of a N-acetyl-glucosamine moiety to 1D-myo-inositol 3-phosphate to produce 1D-myo-inositol 2-acetamido-2-deoxy-glucopyranoside 3-phosphate in the mycothiol biosynthesis pathway.</text>
</comment>
<accession>A0A7K3M5B0</accession>
<evidence type="ECO:0000259" key="10">
    <source>
        <dbReference type="Pfam" id="PF13579"/>
    </source>
</evidence>
<dbReference type="Pfam" id="PF13579">
    <property type="entry name" value="Glyco_trans_4_4"/>
    <property type="match status" value="1"/>
</dbReference>
<dbReference type="InterPro" id="IPR001296">
    <property type="entry name" value="Glyco_trans_1"/>
</dbReference>
<comment type="subunit">
    <text evidence="7">Homodimer.</text>
</comment>
<feature type="binding site" evidence="7">
    <location>
        <position position="334"/>
    </location>
    <ligand>
        <name>UDP-N-acetyl-alpha-D-glucosamine</name>
        <dbReference type="ChEBI" id="CHEBI:57705"/>
    </ligand>
</feature>
<keyword evidence="3 7" id="KW-0808">Transferase</keyword>
<dbReference type="InterPro" id="IPR017814">
    <property type="entry name" value="Mycothiol_biosynthesis_MshA"/>
</dbReference>
<evidence type="ECO:0000256" key="6">
    <source>
        <dbReference type="ARBA" id="ARBA00048131"/>
    </source>
</evidence>
<feature type="binding site" evidence="7">
    <location>
        <position position="343"/>
    </location>
    <ligand>
        <name>Mg(2+)</name>
        <dbReference type="ChEBI" id="CHEBI:18420"/>
    </ligand>
</feature>
<keyword evidence="4 7" id="KW-0479">Metal-binding</keyword>
<feature type="binding site" evidence="7">
    <location>
        <position position="273"/>
    </location>
    <ligand>
        <name>UDP-N-acetyl-alpha-D-glucosamine</name>
        <dbReference type="ChEBI" id="CHEBI:57705"/>
    </ligand>
</feature>
<feature type="binding site" evidence="7">
    <location>
        <position position="364"/>
    </location>
    <ligand>
        <name>UDP-N-acetyl-alpha-D-glucosamine</name>
        <dbReference type="ChEBI" id="CHEBI:57705"/>
    </ligand>
</feature>
<dbReference type="EC" id="2.4.1.250" evidence="7"/>
<feature type="compositionally biased region" description="Polar residues" evidence="8">
    <location>
        <begin position="1"/>
        <end position="11"/>
    </location>
</feature>
<dbReference type="CDD" id="cd03800">
    <property type="entry name" value="GT4_sucrose_synthase"/>
    <property type="match status" value="1"/>
</dbReference>
<feature type="region of interest" description="Disordered" evidence="8">
    <location>
        <begin position="1"/>
        <end position="35"/>
    </location>
</feature>
<feature type="binding site" evidence="7">
    <location>
        <position position="117"/>
    </location>
    <ligand>
        <name>1D-myo-inositol 3-phosphate</name>
        <dbReference type="ChEBI" id="CHEBI:58401"/>
    </ligand>
</feature>
<dbReference type="PANTHER" id="PTHR12526:SF510">
    <property type="entry name" value="D-INOSITOL 3-PHOSPHATE GLYCOSYLTRANSFERASE"/>
    <property type="match status" value="1"/>
</dbReference>
<dbReference type="EMBL" id="WLZY01000004">
    <property type="protein sequence ID" value="NDL58132.1"/>
    <property type="molecule type" value="Genomic_DNA"/>
</dbReference>
<dbReference type="Gene3D" id="3.40.50.2000">
    <property type="entry name" value="Glycogen Phosphorylase B"/>
    <property type="match status" value="2"/>
</dbReference>
<sequence>MPCWKRNSNQHVVKRRSSRDRPDRKGRYQVSDRSRTGVPRRVAMLSVHTSPLDQPGIGDAGGMNVYVVELARELAAAGVEIEIFTRSTSSDLPPRVEAAPGVTVRHIAAGPYEPLPKEELPAQMCSFASGVLRAEAAREPGWYSLVHSHYWLSGQVGQLATERWGVPLVHSMHTMARVKNRALAMGERPEPRPRELGEEQVVRAAHRLIANTDDEARQLVQLYGAEAGKVDTVWPGADLSIFTPGSQSSARQRLGLAQQAIVLLFAGRIQPLKAPDVLVRTVARLLAAEPDLRGRIVVPVVGGPSGTGAERPDEIAQLARSLGVDDVVSFHPPVDQATLADWYRASDMTVVPSYSESFGLVALESQACGTPVVASAVGGLRTAVHDGQSGVLVEGHYPGDWAHVISALMDDPARLGRLSRGAVEHASRFGWDSTAARVLDVYTDACARRRADLFEMCCS</sequence>
<feature type="binding site" evidence="7">
    <location>
        <position position="150"/>
    </location>
    <ligand>
        <name>1D-myo-inositol 3-phosphate</name>
        <dbReference type="ChEBI" id="CHEBI:58401"/>
    </ligand>
</feature>
<evidence type="ECO:0000256" key="8">
    <source>
        <dbReference type="SAM" id="MobiDB-lite"/>
    </source>
</evidence>
<evidence type="ECO:0000256" key="4">
    <source>
        <dbReference type="ARBA" id="ARBA00022723"/>
    </source>
</evidence>
<dbReference type="HAMAP" id="MF_01695">
    <property type="entry name" value="MshA"/>
    <property type="match status" value="1"/>
</dbReference>
<evidence type="ECO:0000256" key="5">
    <source>
        <dbReference type="ARBA" id="ARBA00022842"/>
    </source>
</evidence>
<evidence type="ECO:0000313" key="12">
    <source>
        <dbReference type="Proteomes" id="UP000460435"/>
    </source>
</evidence>
<feature type="domain" description="Glycosyltransferase subfamily 4-like N-terminal" evidence="10">
    <location>
        <begin position="61"/>
        <end position="233"/>
    </location>
</feature>
<dbReference type="NCBIfam" id="TIGR03449">
    <property type="entry name" value="mycothiol_MshA"/>
    <property type="match status" value="1"/>
</dbReference>
<dbReference type="Pfam" id="PF00534">
    <property type="entry name" value="Glycos_transf_1"/>
    <property type="match status" value="1"/>
</dbReference>
<evidence type="ECO:0000259" key="9">
    <source>
        <dbReference type="Pfam" id="PF00534"/>
    </source>
</evidence>
<dbReference type="GO" id="GO:0010125">
    <property type="term" value="P:mycothiol biosynthetic process"/>
    <property type="evidence" value="ECO:0007669"/>
    <property type="project" value="UniProtKB-UniRule"/>
</dbReference>
<dbReference type="GO" id="GO:0000287">
    <property type="term" value="F:magnesium ion binding"/>
    <property type="evidence" value="ECO:0007669"/>
    <property type="project" value="UniProtKB-UniRule"/>
</dbReference>
<keyword evidence="12" id="KW-1185">Reference proteome</keyword>
<dbReference type="InterPro" id="IPR028098">
    <property type="entry name" value="Glyco_trans_4-like_N"/>
</dbReference>
<feature type="binding site" evidence="7">
    <location>
        <position position="62"/>
    </location>
    <ligand>
        <name>UDP-N-acetyl-alpha-D-glucosamine</name>
        <dbReference type="ChEBI" id="CHEBI:57705"/>
    </ligand>
</feature>
<feature type="binding site" evidence="7">
    <location>
        <position position="344"/>
    </location>
    <ligand>
        <name>Mg(2+)</name>
        <dbReference type="ChEBI" id="CHEBI:18420"/>
    </ligand>
</feature>
<evidence type="ECO:0000256" key="7">
    <source>
        <dbReference type="HAMAP-Rule" id="MF_01695"/>
    </source>
</evidence>
<feature type="binding site" evidence="7">
    <location>
        <position position="194"/>
    </location>
    <ligand>
        <name>1D-myo-inositol 3-phosphate</name>
        <dbReference type="ChEBI" id="CHEBI:58401"/>
    </ligand>
</feature>
<dbReference type="AlphaFoldDB" id="A0A7K3M5B0"/>
<feature type="binding site" evidence="7">
    <location>
        <begin position="54"/>
        <end position="55"/>
    </location>
    <ligand>
        <name>UDP-N-acetyl-alpha-D-glucosamine</name>
        <dbReference type="ChEBI" id="CHEBI:57705"/>
    </ligand>
</feature>
<feature type="compositionally biased region" description="Basic and acidic residues" evidence="8">
    <location>
        <begin position="19"/>
        <end position="35"/>
    </location>
</feature>
<feature type="binding site" evidence="7">
    <location>
        <position position="346"/>
    </location>
    <ligand>
        <name>Mg(2+)</name>
        <dbReference type="ChEBI" id="CHEBI:18420"/>
    </ligand>
</feature>
<comment type="catalytic activity">
    <reaction evidence="6 7">
        <text>1D-myo-inositol 3-phosphate + UDP-N-acetyl-alpha-D-glucosamine = 1D-myo-inositol 2-acetamido-2-deoxy-alpha-D-glucopyranoside 3-phosphate + UDP + H(+)</text>
        <dbReference type="Rhea" id="RHEA:26188"/>
        <dbReference type="ChEBI" id="CHEBI:15378"/>
        <dbReference type="ChEBI" id="CHEBI:57705"/>
        <dbReference type="ChEBI" id="CHEBI:58223"/>
        <dbReference type="ChEBI" id="CHEBI:58401"/>
        <dbReference type="ChEBI" id="CHEBI:58892"/>
        <dbReference type="EC" id="2.4.1.250"/>
    </reaction>
</comment>
<feature type="binding site" evidence="7">
    <location>
        <position position="356"/>
    </location>
    <ligand>
        <name>UDP-N-acetyl-alpha-D-glucosamine</name>
        <dbReference type="ChEBI" id="CHEBI:57705"/>
    </ligand>
</feature>
<proteinExistence type="inferred from homology"/>
<name>A0A7K3M5B0_9ACTN</name>
<dbReference type="RefSeq" id="WP_162450814.1">
    <property type="nucleotide sequence ID" value="NZ_WLZY01000004.1"/>
</dbReference>